<evidence type="ECO:0000313" key="2">
    <source>
        <dbReference type="Proteomes" id="UP001165679"/>
    </source>
</evidence>
<dbReference type="EMBL" id="JAPDNT010000036">
    <property type="protein sequence ID" value="MCW3477365.1"/>
    <property type="molecule type" value="Genomic_DNA"/>
</dbReference>
<sequence length="58" mass="5465">MACLRGGFAGLELDIAAAVAIAAAGGVPAPVAAQLLSAFHAGMAAGTEERRGANGDGA</sequence>
<proteinExistence type="predicted"/>
<dbReference type="InterPro" id="IPR056114">
    <property type="entry name" value="DUF7697"/>
</dbReference>
<gene>
    <name evidence="1" type="ORF">OL599_22610</name>
</gene>
<name>A0AA42CK03_9PROT</name>
<dbReference type="AlphaFoldDB" id="A0AA42CK03"/>
<keyword evidence="2" id="KW-1185">Reference proteome</keyword>
<dbReference type="Pfam" id="PF24752">
    <property type="entry name" value="DUF7697"/>
    <property type="match status" value="1"/>
</dbReference>
<protein>
    <submittedName>
        <fullName evidence="1">Uncharacterized protein</fullName>
    </submittedName>
</protein>
<evidence type="ECO:0000313" key="1">
    <source>
        <dbReference type="EMBL" id="MCW3477365.1"/>
    </source>
</evidence>
<comment type="caution">
    <text evidence="1">The sequence shown here is derived from an EMBL/GenBank/DDBJ whole genome shotgun (WGS) entry which is preliminary data.</text>
</comment>
<organism evidence="1 2">
    <name type="scientific">Limobrevibacterium gyesilva</name>
    <dbReference type="NCBI Taxonomy" id="2991712"/>
    <lineage>
        <taxon>Bacteria</taxon>
        <taxon>Pseudomonadati</taxon>
        <taxon>Pseudomonadota</taxon>
        <taxon>Alphaproteobacteria</taxon>
        <taxon>Acetobacterales</taxon>
        <taxon>Acetobacteraceae</taxon>
        <taxon>Limobrevibacterium</taxon>
    </lineage>
</organism>
<dbReference type="Proteomes" id="UP001165679">
    <property type="component" value="Unassembled WGS sequence"/>
</dbReference>
<reference evidence="1" key="2">
    <citation type="submission" date="2022-10" db="EMBL/GenBank/DDBJ databases">
        <authorList>
            <person name="Trinh H.N."/>
        </authorList>
    </citation>
    <scope>NUCLEOTIDE SEQUENCE</scope>
    <source>
        <strain evidence="1">RN2-1</strain>
    </source>
</reference>
<dbReference type="RefSeq" id="WP_264716310.1">
    <property type="nucleotide sequence ID" value="NZ_JAPDNT010000036.1"/>
</dbReference>
<accession>A0AA42CK03</accession>
<reference evidence="1" key="1">
    <citation type="submission" date="2022-09" db="EMBL/GenBank/DDBJ databases">
        <title>Rhodovastum sp. nov. RN2-1 isolated from soil in Seongnam, South Korea.</title>
        <authorList>
            <person name="Le N.T."/>
        </authorList>
    </citation>
    <scope>NUCLEOTIDE SEQUENCE</scope>
    <source>
        <strain evidence="1">RN2-1</strain>
    </source>
</reference>